<name>A0A0A0JZ02_9MICO</name>
<proteinExistence type="predicted"/>
<keyword evidence="3" id="KW-1185">Reference proteome</keyword>
<dbReference type="AlphaFoldDB" id="A0A0A0JZ02"/>
<organism evidence="2 3">
    <name type="scientific">Knoellia aerolata DSM 18566</name>
    <dbReference type="NCBI Taxonomy" id="1385519"/>
    <lineage>
        <taxon>Bacteria</taxon>
        <taxon>Bacillati</taxon>
        <taxon>Actinomycetota</taxon>
        <taxon>Actinomycetes</taxon>
        <taxon>Micrococcales</taxon>
        <taxon>Intrasporangiaceae</taxon>
        <taxon>Knoellia</taxon>
    </lineage>
</organism>
<evidence type="ECO:0008006" key="4">
    <source>
        <dbReference type="Google" id="ProtNLM"/>
    </source>
</evidence>
<dbReference type="eggNOG" id="ENOG50323YT">
    <property type="taxonomic scope" value="Bacteria"/>
</dbReference>
<dbReference type="InterPro" id="IPR036894">
    <property type="entry name" value="YbaB-like_sf"/>
</dbReference>
<evidence type="ECO:0000256" key="1">
    <source>
        <dbReference type="SAM" id="MobiDB-lite"/>
    </source>
</evidence>
<sequence>MTMTNLDPHLFEDTPLAAGDLHRLMAQAKAAFEWRAAIDRLTGEADLDGVRVSVTGGGAVADLAITDAACTDGGEALGGLVIAAVHAAHEDLAGKIRSSSAATFGEDSDQAATVAHGTQQRFGRPAGLIETDFGDSVDWGQGPPRR</sequence>
<dbReference type="InterPro" id="IPR004401">
    <property type="entry name" value="YbaB/EbfC"/>
</dbReference>
<dbReference type="SUPFAM" id="SSF82607">
    <property type="entry name" value="YbaB-like"/>
    <property type="match status" value="1"/>
</dbReference>
<reference evidence="2 3" key="1">
    <citation type="submission" date="2013-08" db="EMBL/GenBank/DDBJ databases">
        <title>The genome sequence of Knoellia aerolata.</title>
        <authorList>
            <person name="Zhu W."/>
            <person name="Wang G."/>
        </authorList>
    </citation>
    <scope>NUCLEOTIDE SEQUENCE [LARGE SCALE GENOMIC DNA]</scope>
    <source>
        <strain evidence="2 3">DSM 18566</strain>
    </source>
</reference>
<dbReference type="GO" id="GO:0003677">
    <property type="term" value="F:DNA binding"/>
    <property type="evidence" value="ECO:0007669"/>
    <property type="project" value="InterPro"/>
</dbReference>
<dbReference type="Proteomes" id="UP000030013">
    <property type="component" value="Unassembled WGS sequence"/>
</dbReference>
<accession>A0A0A0JZ02</accession>
<feature type="region of interest" description="Disordered" evidence="1">
    <location>
        <begin position="125"/>
        <end position="146"/>
    </location>
</feature>
<evidence type="ECO:0000313" key="2">
    <source>
        <dbReference type="EMBL" id="KGN42695.1"/>
    </source>
</evidence>
<gene>
    <name evidence="2" type="ORF">N801_13835</name>
</gene>
<evidence type="ECO:0000313" key="3">
    <source>
        <dbReference type="Proteomes" id="UP000030013"/>
    </source>
</evidence>
<protein>
    <recommendedName>
        <fullName evidence="4">YbaB/EbfC DNA-binding family protein</fullName>
    </recommendedName>
</protein>
<dbReference type="Pfam" id="PF02575">
    <property type="entry name" value="YbaB_DNA_bd"/>
    <property type="match status" value="1"/>
</dbReference>
<dbReference type="EMBL" id="AVPL01000003">
    <property type="protein sequence ID" value="KGN42695.1"/>
    <property type="molecule type" value="Genomic_DNA"/>
</dbReference>
<dbReference type="Gene3D" id="3.30.1310.10">
    <property type="entry name" value="Nucleoid-associated protein YbaB-like domain"/>
    <property type="match status" value="1"/>
</dbReference>
<dbReference type="STRING" id="1385519.N801_13835"/>
<comment type="caution">
    <text evidence="2">The sequence shown here is derived from an EMBL/GenBank/DDBJ whole genome shotgun (WGS) entry which is preliminary data.</text>
</comment>